<dbReference type="InterPro" id="IPR006935">
    <property type="entry name" value="Helicase/UvrB_N"/>
</dbReference>
<evidence type="ECO:0000256" key="3">
    <source>
        <dbReference type="ARBA" id="ARBA00022806"/>
    </source>
</evidence>
<organism evidence="7 8">
    <name type="scientific">Belliella baltica (strain DSM 15883 / CIP 108006 / LMG 21964 / BA134)</name>
    <dbReference type="NCBI Taxonomy" id="866536"/>
    <lineage>
        <taxon>Bacteria</taxon>
        <taxon>Pseudomonadati</taxon>
        <taxon>Bacteroidota</taxon>
        <taxon>Cytophagia</taxon>
        <taxon>Cytophagales</taxon>
        <taxon>Cyclobacteriaceae</taxon>
        <taxon>Belliella</taxon>
    </lineage>
</organism>
<dbReference type="PROSITE" id="PS51192">
    <property type="entry name" value="HELICASE_ATP_BIND_1"/>
    <property type="match status" value="1"/>
</dbReference>
<keyword evidence="4" id="KW-0067">ATP-binding</keyword>
<dbReference type="GO" id="GO:0016787">
    <property type="term" value="F:hydrolase activity"/>
    <property type="evidence" value="ECO:0007669"/>
    <property type="project" value="UniProtKB-KW"/>
</dbReference>
<dbReference type="Pfam" id="PF04851">
    <property type="entry name" value="ResIII"/>
    <property type="match status" value="1"/>
</dbReference>
<dbReference type="OrthoDB" id="9759819at2"/>
<dbReference type="Gene3D" id="3.30.870.10">
    <property type="entry name" value="Endonuclease Chain A"/>
    <property type="match status" value="1"/>
</dbReference>
<dbReference type="Proteomes" id="UP000006050">
    <property type="component" value="Chromosome"/>
</dbReference>
<dbReference type="RefSeq" id="WP_014771606.1">
    <property type="nucleotide sequence ID" value="NC_018010.1"/>
</dbReference>
<evidence type="ECO:0000259" key="5">
    <source>
        <dbReference type="PROSITE" id="PS51192"/>
    </source>
</evidence>
<reference evidence="8" key="1">
    <citation type="submission" date="2012-06" db="EMBL/GenBank/DDBJ databases">
        <title>The complete genome of Belliella baltica DSM 15883.</title>
        <authorList>
            <person name="Lucas S."/>
            <person name="Copeland A."/>
            <person name="Lapidus A."/>
            <person name="Goodwin L."/>
            <person name="Pitluck S."/>
            <person name="Peters L."/>
            <person name="Mikhailova N."/>
            <person name="Davenport K."/>
            <person name="Kyrpides N."/>
            <person name="Mavromatis K."/>
            <person name="Pagani I."/>
            <person name="Ivanova N."/>
            <person name="Ovchinnikova G."/>
            <person name="Zeytun A."/>
            <person name="Detter J.C."/>
            <person name="Han C."/>
            <person name="Land M."/>
            <person name="Hauser L."/>
            <person name="Markowitz V."/>
            <person name="Cheng J.-F."/>
            <person name="Hugenholtz P."/>
            <person name="Woyke T."/>
            <person name="Wu D."/>
            <person name="Tindall B."/>
            <person name="Pomrenke H."/>
            <person name="Brambilla E."/>
            <person name="Klenk H.-P."/>
            <person name="Eisen J.A."/>
        </authorList>
    </citation>
    <scope>NUCLEOTIDE SEQUENCE [LARGE SCALE GENOMIC DNA]</scope>
    <source>
        <strain evidence="8">DSM 15883 / CIP 108006 / LMG 21964 / BA134</strain>
    </source>
</reference>
<dbReference type="HOGENOM" id="CLU_024175_0_0_10"/>
<gene>
    <name evidence="7" type="ordered locus">Belba_0955</name>
</gene>
<dbReference type="GO" id="GO:0004386">
    <property type="term" value="F:helicase activity"/>
    <property type="evidence" value="ECO:0007669"/>
    <property type="project" value="UniProtKB-KW"/>
</dbReference>
<dbReference type="AlphaFoldDB" id="I3Z2Y0"/>
<dbReference type="SUPFAM" id="SSF52540">
    <property type="entry name" value="P-loop containing nucleoside triphosphate hydrolases"/>
    <property type="match status" value="1"/>
</dbReference>
<evidence type="ECO:0000259" key="6">
    <source>
        <dbReference type="PROSITE" id="PS51194"/>
    </source>
</evidence>
<dbReference type="PANTHER" id="PTHR11274:SF0">
    <property type="entry name" value="GENERAL TRANSCRIPTION AND DNA REPAIR FACTOR IIH HELICASE SUBUNIT XPB"/>
    <property type="match status" value="1"/>
</dbReference>
<evidence type="ECO:0000256" key="2">
    <source>
        <dbReference type="ARBA" id="ARBA00022801"/>
    </source>
</evidence>
<protein>
    <submittedName>
        <fullName evidence="7">DNA phosphorothioation system restriction enzyme</fullName>
    </submittedName>
</protein>
<evidence type="ECO:0000313" key="8">
    <source>
        <dbReference type="Proteomes" id="UP000006050"/>
    </source>
</evidence>
<proteinExistence type="predicted"/>
<dbReference type="SMART" id="SM00487">
    <property type="entry name" value="DEXDc"/>
    <property type="match status" value="1"/>
</dbReference>
<keyword evidence="2" id="KW-0378">Hydrolase</keyword>
<dbReference type="STRING" id="866536.Belba_0955"/>
<dbReference type="GO" id="GO:0005524">
    <property type="term" value="F:ATP binding"/>
    <property type="evidence" value="ECO:0007669"/>
    <property type="project" value="UniProtKB-KW"/>
</dbReference>
<dbReference type="InterPro" id="IPR001650">
    <property type="entry name" value="Helicase_C-like"/>
</dbReference>
<dbReference type="EMBL" id="CP003281">
    <property type="protein sequence ID" value="AFL83598.1"/>
    <property type="molecule type" value="Genomic_DNA"/>
</dbReference>
<dbReference type="PATRIC" id="fig|866536.3.peg.981"/>
<feature type="domain" description="Helicase C-terminal" evidence="6">
    <location>
        <begin position="531"/>
        <end position="679"/>
    </location>
</feature>
<dbReference type="KEGG" id="bbd:Belba_0955"/>
<keyword evidence="3" id="KW-0347">Helicase</keyword>
<dbReference type="GO" id="GO:0003677">
    <property type="term" value="F:DNA binding"/>
    <property type="evidence" value="ECO:0007669"/>
    <property type="project" value="InterPro"/>
</dbReference>
<evidence type="ECO:0000256" key="4">
    <source>
        <dbReference type="ARBA" id="ARBA00022840"/>
    </source>
</evidence>
<evidence type="ECO:0000256" key="1">
    <source>
        <dbReference type="ARBA" id="ARBA00022741"/>
    </source>
</evidence>
<dbReference type="eggNOG" id="COG1061">
    <property type="taxonomic scope" value="Bacteria"/>
</dbReference>
<accession>I3Z2Y0</accession>
<name>I3Z2Y0_BELBD</name>
<evidence type="ECO:0000313" key="7">
    <source>
        <dbReference type="EMBL" id="AFL83598.1"/>
    </source>
</evidence>
<dbReference type="InterPro" id="IPR050615">
    <property type="entry name" value="ATP-dep_DNA_Helicase"/>
</dbReference>
<dbReference type="Gene3D" id="3.40.50.300">
    <property type="entry name" value="P-loop containing nucleotide triphosphate hydrolases"/>
    <property type="match status" value="2"/>
</dbReference>
<dbReference type="InterPro" id="IPR027417">
    <property type="entry name" value="P-loop_NTPase"/>
</dbReference>
<sequence length="714" mass="82002">MLQNAEFKSVYASGEHEPAEFFIEALVNSNSFDLGLGYFSSSGFRALSIGFAYFIKNGGRMRIIINDVLSESDKIAILKGQEKIIDSTFEKKILNDILKLKKTLSKSDKHFFNCISWLIATNRIEIMATVPKNNRVGIVHQKFGIFKDLIGNELVFTGSINFSANAIFNNIESLICDYSWAENQVSKDRIQHFNYLFYKTWNGLSEVVEKIPIESIKAIIQQEFPVNDIESLVEEELELMRELEGDYRLSESFKKRIQDLVQKLEPISRKTKSVSELPKLRAYQENAISAWKNNGYKGMLAMATGTGKTFTALAAIWELLRNKERLFIIISCPFIHLAEQWCEEALKFGLDNILVGESRSLWEEHAARQAQLFRRKRINRVVLITTNASFSSETFQKIVNPCIEELLLIIDEAHYAGSNSMRKLLPELCPFRLGLSATPERHGDPEGTLALMDYFDKIVFSLPIKDAIGKFLTPYYYHPIPVELTEEEFENYVDLTTQIARLASRKDIDSVEKLEKLAIRRARIQNNSLNKIEWLRENIQNKPIDFSLFYAGDQIFGPVKELLGKTFKIKLHEFTSRQSRKERRELLKEFGDQKIQSLMAMKCLDEGVDVPPTRVAYFLASSGNPREFVQRRGRVLRKHPGKEHAVIYDLVSIPPQRLIAEGRKSVSYSAVKSAFTKEYKRVQEFSSMAINQFDSMNQLFTMANQLDLLDITDQ</sequence>
<feature type="domain" description="Helicase ATP-binding" evidence="5">
    <location>
        <begin position="289"/>
        <end position="457"/>
    </location>
</feature>
<dbReference type="Pfam" id="PF00271">
    <property type="entry name" value="Helicase_C"/>
    <property type="match status" value="1"/>
</dbReference>
<dbReference type="InterPro" id="IPR014001">
    <property type="entry name" value="Helicase_ATP-bd"/>
</dbReference>
<dbReference type="PROSITE" id="PS51194">
    <property type="entry name" value="HELICASE_CTER"/>
    <property type="match status" value="1"/>
</dbReference>
<keyword evidence="1" id="KW-0547">Nucleotide-binding</keyword>
<dbReference type="SMART" id="SM00490">
    <property type="entry name" value="HELICc"/>
    <property type="match status" value="1"/>
</dbReference>
<keyword evidence="8" id="KW-1185">Reference proteome</keyword>
<dbReference type="PANTHER" id="PTHR11274">
    <property type="entry name" value="RAD25/XP-B DNA REPAIR HELICASE"/>
    <property type="match status" value="1"/>
</dbReference>
<dbReference type="CDD" id="cd17926">
    <property type="entry name" value="DEXHc_RE"/>
    <property type="match status" value="1"/>
</dbReference>